<evidence type="ECO:0000256" key="11">
    <source>
        <dbReference type="RuleBase" id="RU000526"/>
    </source>
</evidence>
<comment type="subcellular location">
    <subcellularLocation>
        <location evidence="10">Cytoplasm</location>
    </subcellularLocation>
</comment>
<keyword evidence="16" id="KW-1185">Reference proteome</keyword>
<dbReference type="OrthoDB" id="9776733at2"/>
<dbReference type="GO" id="GO:0003684">
    <property type="term" value="F:damaged DNA binding"/>
    <property type="evidence" value="ECO:0007669"/>
    <property type="project" value="UniProtKB-UniRule"/>
</dbReference>
<dbReference type="InterPro" id="IPR049428">
    <property type="entry name" value="RecA-like_N"/>
</dbReference>
<dbReference type="GO" id="GO:0005829">
    <property type="term" value="C:cytosol"/>
    <property type="evidence" value="ECO:0007669"/>
    <property type="project" value="TreeGrafter"/>
</dbReference>
<evidence type="ECO:0000256" key="9">
    <source>
        <dbReference type="ARBA" id="ARBA00023236"/>
    </source>
</evidence>
<keyword evidence="8 10" id="KW-0234">DNA repair</keyword>
<dbReference type="InterPro" id="IPR013765">
    <property type="entry name" value="DNA_recomb/repair_RecA"/>
</dbReference>
<dbReference type="PRINTS" id="PR00142">
    <property type="entry name" value="RECA"/>
</dbReference>
<dbReference type="Pfam" id="PF21096">
    <property type="entry name" value="RecA_C"/>
    <property type="match status" value="1"/>
</dbReference>
<dbReference type="HAMAP" id="MF_00268">
    <property type="entry name" value="RecA"/>
    <property type="match status" value="1"/>
</dbReference>
<keyword evidence="9 10" id="KW-0742">SOS response</keyword>
<comment type="function">
    <text evidence="10">Can catalyze the hydrolysis of ATP in the presence of single-stranded DNA, the ATP-dependent uptake of single-stranded DNA by duplex DNA, and the ATP-dependent hybridization of homologous single-stranded DNAs. It interacts with LexA causing its activation and leading to its autocatalytic cleavage.</text>
</comment>
<dbReference type="PROSITE" id="PS50162">
    <property type="entry name" value="RECA_2"/>
    <property type="match status" value="1"/>
</dbReference>
<dbReference type="InterPro" id="IPR049261">
    <property type="entry name" value="RecA-like_C"/>
</dbReference>
<dbReference type="PROSITE" id="PS00321">
    <property type="entry name" value="RECA_1"/>
    <property type="match status" value="1"/>
</dbReference>
<evidence type="ECO:0000259" key="14">
    <source>
        <dbReference type="PROSITE" id="PS50163"/>
    </source>
</evidence>
<sequence>MASQLKLIQDSKDKDSMDRQKALEAALAQIDRAFGKGSAMRLGAKEAMQVEAIPTGSLGLDIALGIGGLPRGRIVEIYGPESSGKTTLALHAIAEAQKGGGTAAFVDAEHALDPVYAKKLGVDIDNLIVSQPDTGEQALEIVDTLVRSNAIDVLVVDSVAALVPRAEIEGEMGDSHVGLQARLMSQALRKLTGSISRSRCLVIFINQVRMKIGVMYGNPETTTGGNALKFYASVRLDIRRTGQIKDRDEITGNATRVKVVKNKVAPPFKQVEFDIMYGEGISKIGEILDLGVKAGIVEKSGAWFSYDSIRIGQGRENSKTFLRENAEIRDRIEAAIRAQTEGLAVEMMAGPDED</sequence>
<dbReference type="Pfam" id="PF00154">
    <property type="entry name" value="RecA_N"/>
    <property type="match status" value="1"/>
</dbReference>
<keyword evidence="6 10" id="KW-0238">DNA-binding</keyword>
<dbReference type="SUPFAM" id="SSF54752">
    <property type="entry name" value="RecA protein, C-terminal domain"/>
    <property type="match status" value="1"/>
</dbReference>
<evidence type="ECO:0000256" key="5">
    <source>
        <dbReference type="ARBA" id="ARBA00022840"/>
    </source>
</evidence>
<evidence type="ECO:0000256" key="12">
    <source>
        <dbReference type="RuleBase" id="RU004527"/>
    </source>
</evidence>
<evidence type="ECO:0000256" key="1">
    <source>
        <dbReference type="ARBA" id="ARBA00009391"/>
    </source>
</evidence>
<keyword evidence="3 10" id="KW-0547">Nucleotide-binding</keyword>
<accession>A0A3S2VSA9</accession>
<evidence type="ECO:0000256" key="4">
    <source>
        <dbReference type="ARBA" id="ARBA00022763"/>
    </source>
</evidence>
<evidence type="ECO:0000313" key="15">
    <source>
        <dbReference type="EMBL" id="RVU04430.1"/>
    </source>
</evidence>
<dbReference type="InterPro" id="IPR020587">
    <property type="entry name" value="RecA_monomer-monomer_interface"/>
</dbReference>
<evidence type="ECO:0000256" key="8">
    <source>
        <dbReference type="ARBA" id="ARBA00023204"/>
    </source>
</evidence>
<dbReference type="GO" id="GO:0009432">
    <property type="term" value="P:SOS response"/>
    <property type="evidence" value="ECO:0007669"/>
    <property type="project" value="UniProtKB-UniRule"/>
</dbReference>
<dbReference type="InterPro" id="IPR020588">
    <property type="entry name" value="RecA_ATP-bd"/>
</dbReference>
<evidence type="ECO:0000313" key="16">
    <source>
        <dbReference type="Proteomes" id="UP000282837"/>
    </source>
</evidence>
<dbReference type="InterPro" id="IPR027417">
    <property type="entry name" value="P-loop_NTPase"/>
</dbReference>
<evidence type="ECO:0000256" key="6">
    <source>
        <dbReference type="ARBA" id="ARBA00023125"/>
    </source>
</evidence>
<feature type="domain" description="RecA family profile 1" evidence="13">
    <location>
        <begin position="49"/>
        <end position="208"/>
    </location>
</feature>
<comment type="caution">
    <text evidence="15">The sequence shown here is derived from an EMBL/GenBank/DDBJ whole genome shotgun (WGS) entry which is preliminary data.</text>
</comment>
<evidence type="ECO:0000256" key="10">
    <source>
        <dbReference type="HAMAP-Rule" id="MF_00268"/>
    </source>
</evidence>
<evidence type="ECO:0000256" key="3">
    <source>
        <dbReference type="ARBA" id="ARBA00022741"/>
    </source>
</evidence>
<dbReference type="NCBIfam" id="TIGR02012">
    <property type="entry name" value="tigrfam_recA"/>
    <property type="match status" value="1"/>
</dbReference>
<organism evidence="15 16">
    <name type="scientific">Novosphingobium umbonatum</name>
    <dbReference type="NCBI Taxonomy" id="1908524"/>
    <lineage>
        <taxon>Bacteria</taxon>
        <taxon>Pseudomonadati</taxon>
        <taxon>Pseudomonadota</taxon>
        <taxon>Alphaproteobacteria</taxon>
        <taxon>Sphingomonadales</taxon>
        <taxon>Sphingomonadaceae</taxon>
        <taxon>Novosphingobium</taxon>
    </lineage>
</organism>
<feature type="domain" description="RecA family profile 2" evidence="14">
    <location>
        <begin position="213"/>
        <end position="286"/>
    </location>
</feature>
<dbReference type="PROSITE" id="PS50163">
    <property type="entry name" value="RECA_3"/>
    <property type="match status" value="1"/>
</dbReference>
<dbReference type="RefSeq" id="WP_127709650.1">
    <property type="nucleotide sequence ID" value="NZ_SACO01000008.1"/>
</dbReference>
<dbReference type="GO" id="GO:0003697">
    <property type="term" value="F:single-stranded DNA binding"/>
    <property type="evidence" value="ECO:0007669"/>
    <property type="project" value="UniProtKB-UniRule"/>
</dbReference>
<dbReference type="EMBL" id="SACO01000008">
    <property type="protein sequence ID" value="RVU04430.1"/>
    <property type="molecule type" value="Genomic_DNA"/>
</dbReference>
<dbReference type="FunFam" id="3.40.50.300:FF:000087">
    <property type="entry name" value="Recombinase RecA"/>
    <property type="match status" value="1"/>
</dbReference>
<dbReference type="InterPro" id="IPR003593">
    <property type="entry name" value="AAA+_ATPase"/>
</dbReference>
<evidence type="ECO:0000259" key="13">
    <source>
        <dbReference type="PROSITE" id="PS50162"/>
    </source>
</evidence>
<feature type="binding site" evidence="10">
    <location>
        <begin position="79"/>
        <end position="86"/>
    </location>
    <ligand>
        <name>ATP</name>
        <dbReference type="ChEBI" id="CHEBI:30616"/>
    </ligand>
</feature>
<dbReference type="InterPro" id="IPR023400">
    <property type="entry name" value="RecA_C_sf"/>
</dbReference>
<dbReference type="GO" id="GO:0140664">
    <property type="term" value="F:ATP-dependent DNA damage sensor activity"/>
    <property type="evidence" value="ECO:0007669"/>
    <property type="project" value="InterPro"/>
</dbReference>
<dbReference type="GO" id="GO:0005524">
    <property type="term" value="F:ATP binding"/>
    <property type="evidence" value="ECO:0007669"/>
    <property type="project" value="UniProtKB-UniRule"/>
</dbReference>
<dbReference type="Gene3D" id="3.40.50.300">
    <property type="entry name" value="P-loop containing nucleotide triphosphate hydrolases"/>
    <property type="match status" value="1"/>
</dbReference>
<evidence type="ECO:0000256" key="7">
    <source>
        <dbReference type="ARBA" id="ARBA00023172"/>
    </source>
</evidence>
<dbReference type="PANTHER" id="PTHR45900">
    <property type="entry name" value="RECA"/>
    <property type="match status" value="1"/>
</dbReference>
<gene>
    <name evidence="10 15" type="primary">recA</name>
    <name evidence="15" type="ORF">EOE18_11545</name>
</gene>
<dbReference type="Proteomes" id="UP000282837">
    <property type="component" value="Unassembled WGS sequence"/>
</dbReference>
<dbReference type="GO" id="GO:0006310">
    <property type="term" value="P:DNA recombination"/>
    <property type="evidence" value="ECO:0007669"/>
    <property type="project" value="UniProtKB-UniRule"/>
</dbReference>
<keyword evidence="4 10" id="KW-0227">DNA damage</keyword>
<keyword evidence="5 10" id="KW-0067">ATP-binding</keyword>
<keyword evidence="7 10" id="KW-0233">DNA recombination</keyword>
<name>A0A3S2VSA9_9SPHN</name>
<dbReference type="InterPro" id="IPR020584">
    <property type="entry name" value="DNA_recomb/repair_RecA_CS"/>
</dbReference>
<dbReference type="PANTHER" id="PTHR45900:SF1">
    <property type="entry name" value="MITOCHONDRIAL DNA REPAIR PROTEIN RECA HOMOLOG-RELATED"/>
    <property type="match status" value="1"/>
</dbReference>
<proteinExistence type="inferred from homology"/>
<comment type="similarity">
    <text evidence="1 10 12">Belongs to the RecA family.</text>
</comment>
<dbReference type="SUPFAM" id="SSF52540">
    <property type="entry name" value="P-loop containing nucleoside triphosphate hydrolases"/>
    <property type="match status" value="1"/>
</dbReference>
<reference evidence="15 16" key="1">
    <citation type="submission" date="2019-01" db="EMBL/GenBank/DDBJ databases">
        <authorList>
            <person name="Chen W.-M."/>
        </authorList>
    </citation>
    <scope>NUCLEOTIDE SEQUENCE [LARGE SCALE GENOMIC DNA]</scope>
    <source>
        <strain evidence="15 16">FSY-9</strain>
    </source>
</reference>
<dbReference type="AlphaFoldDB" id="A0A3S2VSA9"/>
<keyword evidence="10" id="KW-0963">Cytoplasm</keyword>
<evidence type="ECO:0000256" key="2">
    <source>
        <dbReference type="ARBA" id="ARBA00015553"/>
    </source>
</evidence>
<dbReference type="GO" id="GO:0006281">
    <property type="term" value="P:DNA repair"/>
    <property type="evidence" value="ECO:0007669"/>
    <property type="project" value="UniProtKB-UniRule"/>
</dbReference>
<dbReference type="SMART" id="SM00382">
    <property type="entry name" value="AAA"/>
    <property type="match status" value="1"/>
</dbReference>
<dbReference type="CDD" id="cd00983">
    <property type="entry name" value="RecA"/>
    <property type="match status" value="1"/>
</dbReference>
<protein>
    <recommendedName>
        <fullName evidence="2 10">Protein RecA</fullName>
    </recommendedName>
    <alternativeName>
        <fullName evidence="10 11">Recombinase A</fullName>
    </alternativeName>
</protein>